<dbReference type="InterPro" id="IPR036736">
    <property type="entry name" value="ACP-like_sf"/>
</dbReference>
<keyword evidence="7" id="KW-0963">Cytoplasm</keyword>
<dbReference type="OrthoDB" id="9804551at2"/>
<comment type="pathway">
    <text evidence="7">Lipid metabolism; fatty acid biosynthesis.</text>
</comment>
<dbReference type="PROSITE" id="PS50075">
    <property type="entry name" value="CARRIER"/>
    <property type="match status" value="1"/>
</dbReference>
<dbReference type="PANTHER" id="PTHR20863:SF76">
    <property type="entry name" value="CARRIER DOMAIN-CONTAINING PROTEIN"/>
    <property type="match status" value="1"/>
</dbReference>
<evidence type="ECO:0000256" key="2">
    <source>
        <dbReference type="ARBA" id="ARBA00022516"/>
    </source>
</evidence>
<gene>
    <name evidence="7" type="primary">acpP</name>
    <name evidence="9" type="ORF">CHK_3097</name>
</gene>
<name>A0A0M2NAL9_9FIRM</name>
<dbReference type="STRING" id="270498.CHK_3097"/>
<dbReference type="GO" id="GO:0000035">
    <property type="term" value="F:acyl binding"/>
    <property type="evidence" value="ECO:0007669"/>
    <property type="project" value="TreeGrafter"/>
</dbReference>
<dbReference type="GO" id="GO:0005829">
    <property type="term" value="C:cytosol"/>
    <property type="evidence" value="ECO:0007669"/>
    <property type="project" value="TreeGrafter"/>
</dbReference>
<reference evidence="9 10" key="1">
    <citation type="submission" date="2015-04" db="EMBL/GenBank/DDBJ databases">
        <title>Draft genome sequence of bacteremic isolate Catabacter hongkongensis type strain HKU16T.</title>
        <authorList>
            <person name="Lau S.K."/>
            <person name="Teng J.L."/>
            <person name="Huang Y."/>
            <person name="Curreem S.O."/>
            <person name="Tsui S.K."/>
            <person name="Woo P.C."/>
        </authorList>
    </citation>
    <scope>NUCLEOTIDE SEQUENCE [LARGE SCALE GENOMIC DNA]</scope>
    <source>
        <strain evidence="9 10">HKU16</strain>
    </source>
</reference>
<dbReference type="Pfam" id="PF00550">
    <property type="entry name" value="PP-binding"/>
    <property type="match status" value="1"/>
</dbReference>
<dbReference type="EMBL" id="LAYJ01000133">
    <property type="protein sequence ID" value="KKI49519.1"/>
    <property type="molecule type" value="Genomic_DNA"/>
</dbReference>
<comment type="PTM">
    <text evidence="7">4'-phosphopantetheine is transferred from CoA to a specific serine of apo-ACP by AcpS. This modification is essential for activity because fatty acids are bound in thioester linkage to the sulfhydryl of the prosthetic group.</text>
</comment>
<evidence type="ECO:0000256" key="1">
    <source>
        <dbReference type="ARBA" id="ARBA00022450"/>
    </source>
</evidence>
<dbReference type="InterPro" id="IPR003231">
    <property type="entry name" value="ACP"/>
</dbReference>
<dbReference type="SUPFAM" id="SSF47336">
    <property type="entry name" value="ACP-like"/>
    <property type="match status" value="1"/>
</dbReference>
<feature type="domain" description="Carrier" evidence="8">
    <location>
        <begin position="1"/>
        <end position="76"/>
    </location>
</feature>
<dbReference type="PANTHER" id="PTHR20863">
    <property type="entry name" value="ACYL CARRIER PROTEIN"/>
    <property type="match status" value="1"/>
</dbReference>
<comment type="function">
    <text evidence="7">Carrier of the growing fatty acid chain in fatty acid biosynthesis.</text>
</comment>
<dbReference type="GO" id="GO:0000036">
    <property type="term" value="F:acyl carrier activity"/>
    <property type="evidence" value="ECO:0007669"/>
    <property type="project" value="UniProtKB-UniRule"/>
</dbReference>
<dbReference type="GO" id="GO:0016020">
    <property type="term" value="C:membrane"/>
    <property type="evidence" value="ECO:0007669"/>
    <property type="project" value="GOC"/>
</dbReference>
<evidence type="ECO:0000256" key="7">
    <source>
        <dbReference type="HAMAP-Rule" id="MF_01217"/>
    </source>
</evidence>
<keyword evidence="10" id="KW-1185">Reference proteome</keyword>
<dbReference type="AlphaFoldDB" id="A0A0M2NAL9"/>
<evidence type="ECO:0000256" key="3">
    <source>
        <dbReference type="ARBA" id="ARBA00022553"/>
    </source>
</evidence>
<comment type="similarity">
    <text evidence="7">Belongs to the acyl carrier protein (ACP) family.</text>
</comment>
<dbReference type="UniPathway" id="UPA00094"/>
<dbReference type="Proteomes" id="UP000034076">
    <property type="component" value="Unassembled WGS sequence"/>
</dbReference>
<dbReference type="HAMAP" id="MF_01217">
    <property type="entry name" value="Acyl_carrier"/>
    <property type="match status" value="1"/>
</dbReference>
<keyword evidence="6 7" id="KW-0275">Fatty acid biosynthesis</keyword>
<keyword evidence="2 7" id="KW-0444">Lipid biosynthesis</keyword>
<protein>
    <recommendedName>
        <fullName evidence="7">Acyl carrier protein</fullName>
        <shortName evidence="7">ACP</shortName>
    </recommendedName>
</protein>
<comment type="caution">
    <text evidence="9">The sequence shown here is derived from an EMBL/GenBank/DDBJ whole genome shotgun (WGS) entry which is preliminary data.</text>
</comment>
<evidence type="ECO:0000256" key="5">
    <source>
        <dbReference type="ARBA" id="ARBA00023098"/>
    </source>
</evidence>
<evidence type="ECO:0000313" key="10">
    <source>
        <dbReference type="Proteomes" id="UP000034076"/>
    </source>
</evidence>
<proteinExistence type="inferred from homology"/>
<organism evidence="9 10">
    <name type="scientific">Christensenella hongkongensis</name>
    <dbReference type="NCBI Taxonomy" id="270498"/>
    <lineage>
        <taxon>Bacteria</taxon>
        <taxon>Bacillati</taxon>
        <taxon>Bacillota</taxon>
        <taxon>Clostridia</taxon>
        <taxon>Christensenellales</taxon>
        <taxon>Christensenellaceae</taxon>
        <taxon>Christensenella</taxon>
    </lineage>
</organism>
<evidence type="ECO:0000313" key="9">
    <source>
        <dbReference type="EMBL" id="KKI49519.1"/>
    </source>
</evidence>
<accession>A0A0M2NAL9</accession>
<dbReference type="RefSeq" id="WP_046444844.1">
    <property type="nucleotide sequence ID" value="NZ_CAUERS010000018.1"/>
</dbReference>
<feature type="modified residue" description="O-(pantetheine 4'-phosphoryl)serine" evidence="7">
    <location>
        <position position="36"/>
    </location>
</feature>
<comment type="subcellular location">
    <subcellularLocation>
        <location evidence="7">Cytoplasm</location>
    </subcellularLocation>
</comment>
<evidence type="ECO:0000259" key="8">
    <source>
        <dbReference type="PROSITE" id="PS50075"/>
    </source>
</evidence>
<sequence length="78" mass="8934">MAELATIRHLLAEASPVTEDEITPEKHLVKDLELDSFSLLDTVSVFEKEFSISIPDRDLRLFDTVQDVVDYVNKREAE</sequence>
<dbReference type="InterPro" id="IPR009081">
    <property type="entry name" value="PP-bd_ACP"/>
</dbReference>
<keyword evidence="5 7" id="KW-0443">Lipid metabolism</keyword>
<keyword evidence="1 7" id="KW-0596">Phosphopantetheine</keyword>
<keyword evidence="4 7" id="KW-0276">Fatty acid metabolism</keyword>
<keyword evidence="3 7" id="KW-0597">Phosphoprotein</keyword>
<evidence type="ECO:0000256" key="4">
    <source>
        <dbReference type="ARBA" id="ARBA00022832"/>
    </source>
</evidence>
<dbReference type="Gene3D" id="1.10.1200.10">
    <property type="entry name" value="ACP-like"/>
    <property type="match status" value="1"/>
</dbReference>
<dbReference type="GO" id="GO:0009245">
    <property type="term" value="P:lipid A biosynthetic process"/>
    <property type="evidence" value="ECO:0007669"/>
    <property type="project" value="TreeGrafter"/>
</dbReference>
<evidence type="ECO:0000256" key="6">
    <source>
        <dbReference type="ARBA" id="ARBA00023160"/>
    </source>
</evidence>